<dbReference type="AlphaFoldDB" id="A0A5A8EAW9"/>
<gene>
    <name evidence="1" type="ORF">FNF27_05410</name>
</gene>
<comment type="caution">
    <text evidence="1">The sequence shown here is derived from an EMBL/GenBank/DDBJ whole genome shotgun (WGS) entry which is preliminary data.</text>
</comment>
<accession>A0A5A8EAW9</accession>
<dbReference type="Proteomes" id="UP000322899">
    <property type="component" value="Unassembled WGS sequence"/>
</dbReference>
<reference evidence="1 2" key="1">
    <citation type="submission" date="2019-07" db="EMBL/GenBank/DDBJ databases">
        <title>Genomes of Cafeteria roenbergensis.</title>
        <authorList>
            <person name="Fischer M.G."/>
            <person name="Hackl T."/>
            <person name="Roman M."/>
        </authorList>
    </citation>
    <scope>NUCLEOTIDE SEQUENCE [LARGE SCALE GENOMIC DNA]</scope>
    <source>
        <strain evidence="1 2">E4-10P</strain>
    </source>
</reference>
<proteinExistence type="predicted"/>
<evidence type="ECO:0000313" key="1">
    <source>
        <dbReference type="EMBL" id="KAA0173061.1"/>
    </source>
</evidence>
<dbReference type="EMBL" id="VLTO01000038">
    <property type="protein sequence ID" value="KAA0173061.1"/>
    <property type="molecule type" value="Genomic_DNA"/>
</dbReference>
<sequence>MANPKALLSYNDKPALPAGPAVRRAAADRLPAAGRDAVALMRAGIDSATASTGPPPRAGAAAAGLASAHDAVSAARRTTEAWRRVAVLSRACSIHGMPQDAVSLSRWAALMRNGQASYLQVEAAALAVAELSVKLPGYIGSPPATKRVELNTLRDQAQVDGTPEQADSVESFVPLTDELGQLVRPSRMSRRNWAEMVPVPRRQTSDRAGWVLDLVAAARLALQAEADAEAAASGGAATRTAHLPGRFIALMIRILLPHSVARAGGDIAAWGAAHSRRLVSLWADEVAGPGTSMGLGLSPPDVEAILKSESGGQLFPPATGVTAAQAEALAAAGAGPALEALATVLIVAGRTTDGIGVMRAQVSAAMALAPEEEDEAEGEETTVAAAASSALMPSSALFARVLGTAAARDTAGLHETVEALFTAGRKPTVAVFREVFRAQYAAAQAEENHSIDVLALAEGTAEALGQPVPASVLGWCAFQAARAHRWDQVTAIRAKVDREHPGVWETSLWADRVREISKTGRV</sequence>
<protein>
    <submittedName>
        <fullName evidence="1">Uncharacterized protein</fullName>
    </submittedName>
</protein>
<name>A0A5A8EAW9_CAFRO</name>
<organism evidence="1 2">
    <name type="scientific">Cafeteria roenbergensis</name>
    <name type="common">Marine flagellate</name>
    <dbReference type="NCBI Taxonomy" id="33653"/>
    <lineage>
        <taxon>Eukaryota</taxon>
        <taxon>Sar</taxon>
        <taxon>Stramenopiles</taxon>
        <taxon>Bigyra</taxon>
        <taxon>Opalozoa</taxon>
        <taxon>Bicosoecida</taxon>
        <taxon>Cafeteriaceae</taxon>
        <taxon>Cafeteria</taxon>
    </lineage>
</organism>
<evidence type="ECO:0000313" key="2">
    <source>
        <dbReference type="Proteomes" id="UP000322899"/>
    </source>
</evidence>